<organism evidence="2 3">
    <name type="scientific">Erythroxylum novogranatense</name>
    <dbReference type="NCBI Taxonomy" id="1862640"/>
    <lineage>
        <taxon>Eukaryota</taxon>
        <taxon>Viridiplantae</taxon>
        <taxon>Streptophyta</taxon>
        <taxon>Embryophyta</taxon>
        <taxon>Tracheophyta</taxon>
        <taxon>Spermatophyta</taxon>
        <taxon>Magnoliopsida</taxon>
        <taxon>eudicotyledons</taxon>
        <taxon>Gunneridae</taxon>
        <taxon>Pentapetalae</taxon>
        <taxon>rosids</taxon>
        <taxon>fabids</taxon>
        <taxon>Malpighiales</taxon>
        <taxon>Erythroxylaceae</taxon>
        <taxon>Erythroxylum</taxon>
    </lineage>
</organism>
<evidence type="ECO:0000313" key="2">
    <source>
        <dbReference type="EMBL" id="KAJ8767978.1"/>
    </source>
</evidence>
<evidence type="ECO:0000256" key="1">
    <source>
        <dbReference type="SAM" id="MobiDB-lite"/>
    </source>
</evidence>
<keyword evidence="3" id="KW-1185">Reference proteome</keyword>
<feature type="region of interest" description="Disordered" evidence="1">
    <location>
        <begin position="36"/>
        <end position="55"/>
    </location>
</feature>
<comment type="caution">
    <text evidence="2">The sequence shown here is derived from an EMBL/GenBank/DDBJ whole genome shotgun (WGS) entry which is preliminary data.</text>
</comment>
<evidence type="ECO:0000313" key="3">
    <source>
        <dbReference type="Proteomes" id="UP001159364"/>
    </source>
</evidence>
<dbReference type="Proteomes" id="UP001159364">
    <property type="component" value="Linkage Group LG04"/>
</dbReference>
<proteinExistence type="predicted"/>
<reference evidence="2 3" key="1">
    <citation type="submission" date="2021-09" db="EMBL/GenBank/DDBJ databases">
        <title>Genomic insights and catalytic innovation underlie evolution of tropane alkaloids biosynthesis.</title>
        <authorList>
            <person name="Wang Y.-J."/>
            <person name="Tian T."/>
            <person name="Huang J.-P."/>
            <person name="Huang S.-X."/>
        </authorList>
    </citation>
    <scope>NUCLEOTIDE SEQUENCE [LARGE SCALE GENOMIC DNA]</scope>
    <source>
        <strain evidence="2">KIB-2018</strain>
        <tissue evidence="2">Leaf</tissue>
    </source>
</reference>
<name>A0AAV8TP51_9ROSI</name>
<feature type="region of interest" description="Disordered" evidence="1">
    <location>
        <begin position="65"/>
        <end position="116"/>
    </location>
</feature>
<protein>
    <submittedName>
        <fullName evidence="2">Uncharacterized protein</fullName>
    </submittedName>
</protein>
<sequence length="180" mass="20297">MFKAAKKLKRFWPRKKLRKKTRYPHHDHDAMFRYHRLPPPPPPPPPPPTTTTTFHRHYSDHCFYSTTSAPHPSAPPLPPWLEQDQSDDPTWDGNGVDDGQHYVPESAGYSPDETGDEIVSETNPLYGTTSYQQYLPPTPAYGVPVAVGRKSSSSGGKGIFYYLISCFCPCFSIDSRSNVD</sequence>
<gene>
    <name evidence="2" type="ORF">K2173_020918</name>
</gene>
<dbReference type="EMBL" id="JAIWQS010000004">
    <property type="protein sequence ID" value="KAJ8767978.1"/>
    <property type="molecule type" value="Genomic_DNA"/>
</dbReference>
<accession>A0AAV8TP51</accession>
<feature type="compositionally biased region" description="Pro residues" evidence="1">
    <location>
        <begin position="37"/>
        <end position="49"/>
    </location>
</feature>
<dbReference type="AlphaFoldDB" id="A0AAV8TP51"/>